<dbReference type="Gene3D" id="3.90.25.10">
    <property type="entry name" value="UDP-galactose 4-epimerase, domain 1"/>
    <property type="match status" value="1"/>
</dbReference>
<dbReference type="AlphaFoldDB" id="A0A9X2FVK5"/>
<dbReference type="InterPro" id="IPR005886">
    <property type="entry name" value="UDP_G4E"/>
</dbReference>
<evidence type="ECO:0000256" key="1">
    <source>
        <dbReference type="ARBA" id="ARBA00000083"/>
    </source>
</evidence>
<dbReference type="PANTHER" id="PTHR43725">
    <property type="entry name" value="UDP-GLUCOSE 4-EPIMERASE"/>
    <property type="match status" value="1"/>
</dbReference>
<keyword evidence="10" id="KW-0119">Carbohydrate metabolism</keyword>
<dbReference type="GO" id="GO:0005829">
    <property type="term" value="C:cytosol"/>
    <property type="evidence" value="ECO:0007669"/>
    <property type="project" value="TreeGrafter"/>
</dbReference>
<keyword evidence="13" id="KW-1185">Reference proteome</keyword>
<evidence type="ECO:0000256" key="4">
    <source>
        <dbReference type="ARBA" id="ARBA00007637"/>
    </source>
</evidence>
<keyword evidence="9 10" id="KW-0413">Isomerase</keyword>
<evidence type="ECO:0000313" key="12">
    <source>
        <dbReference type="EMBL" id="MCP1338229.1"/>
    </source>
</evidence>
<dbReference type="RefSeq" id="WP_253617170.1">
    <property type="nucleotide sequence ID" value="NZ_JAMZDE010000001.1"/>
</dbReference>
<evidence type="ECO:0000256" key="5">
    <source>
        <dbReference type="ARBA" id="ARBA00013189"/>
    </source>
</evidence>
<dbReference type="InterPro" id="IPR001509">
    <property type="entry name" value="Epimerase_deHydtase"/>
</dbReference>
<accession>A0A9X2FVK5</accession>
<dbReference type="EMBL" id="JAMZDE010000001">
    <property type="protein sequence ID" value="MCP1338229.1"/>
    <property type="molecule type" value="Genomic_DNA"/>
</dbReference>
<evidence type="ECO:0000256" key="8">
    <source>
        <dbReference type="ARBA" id="ARBA00023144"/>
    </source>
</evidence>
<keyword evidence="7 10" id="KW-0520">NAD</keyword>
<sequence>MKKQILVTGGCGFIGSHTVVELILNGYQVIVVDDLSNSNASVIDKIQSVTGERPDFHQIDICNRDVLTSLFKQYAFDAVMHFAALKNPQESYHLKEKYFLTNVEGTRRLLVAMEDCSVNHLIFSSSAVVYGNPSSVPVAESAPAGATTNPYGETKYRSECDLAEFCEKNLAFSAISLRYFNPAGAHPSGIIGEQPIKPAANLIPAIGNVITRKTDSVQVYGCDYSTCDGTAIRDYIHVCDVAKGHVAALEAGFARTGHHIFNLGTGKGESVLGVIHAFEQASGRVIPVKFSERRQGDVASCYAEADKARQELNWKAEHDLPTIARDYCHWLSLSN</sequence>
<comment type="cofactor">
    <cofactor evidence="2 10">
        <name>NAD(+)</name>
        <dbReference type="ChEBI" id="CHEBI:57540"/>
    </cofactor>
</comment>
<dbReference type="CDD" id="cd05247">
    <property type="entry name" value="UDP_G4E_1_SDR_e"/>
    <property type="match status" value="1"/>
</dbReference>
<evidence type="ECO:0000256" key="7">
    <source>
        <dbReference type="ARBA" id="ARBA00023027"/>
    </source>
</evidence>
<evidence type="ECO:0000313" key="13">
    <source>
        <dbReference type="Proteomes" id="UP001139474"/>
    </source>
</evidence>
<dbReference type="Pfam" id="PF01370">
    <property type="entry name" value="Epimerase"/>
    <property type="match status" value="1"/>
</dbReference>
<dbReference type="Gene3D" id="3.40.50.720">
    <property type="entry name" value="NAD(P)-binding Rossmann-like Domain"/>
    <property type="match status" value="1"/>
</dbReference>
<reference evidence="12" key="1">
    <citation type="submission" date="2022-06" db="EMBL/GenBank/DDBJ databases">
        <title>Idiomarina rhizosphaerae M1R2S28.</title>
        <authorList>
            <person name="Sun J.-Q."/>
            <person name="Li L.-F."/>
        </authorList>
    </citation>
    <scope>NUCLEOTIDE SEQUENCE</scope>
    <source>
        <strain evidence="12">M1R2S28</strain>
    </source>
</reference>
<comment type="similarity">
    <text evidence="4 10">Belongs to the NAD(P)-dependent epimerase/dehydratase family.</text>
</comment>
<gene>
    <name evidence="12" type="primary">galE</name>
    <name evidence="12" type="ORF">NJR55_01360</name>
</gene>
<name>A0A9X2FVK5_9GAMM</name>
<comment type="caution">
    <text evidence="12">The sequence shown here is derived from an EMBL/GenBank/DDBJ whole genome shotgun (WGS) entry which is preliminary data.</text>
</comment>
<organism evidence="12 13">
    <name type="scientific">Idiomarina rhizosphaerae</name>
    <dbReference type="NCBI Taxonomy" id="2961572"/>
    <lineage>
        <taxon>Bacteria</taxon>
        <taxon>Pseudomonadati</taxon>
        <taxon>Pseudomonadota</taxon>
        <taxon>Gammaproteobacteria</taxon>
        <taxon>Alteromonadales</taxon>
        <taxon>Idiomarinaceae</taxon>
        <taxon>Idiomarina</taxon>
    </lineage>
</organism>
<dbReference type="GO" id="GO:0003978">
    <property type="term" value="F:UDP-glucose 4-epimerase activity"/>
    <property type="evidence" value="ECO:0007669"/>
    <property type="project" value="UniProtKB-UniRule"/>
</dbReference>
<dbReference type="SUPFAM" id="SSF51735">
    <property type="entry name" value="NAD(P)-binding Rossmann-fold domains"/>
    <property type="match status" value="1"/>
</dbReference>
<dbReference type="NCBIfam" id="TIGR01179">
    <property type="entry name" value="galE"/>
    <property type="match status" value="1"/>
</dbReference>
<comment type="subunit">
    <text evidence="10">Homodimer.</text>
</comment>
<keyword evidence="8" id="KW-0299">Galactose metabolism</keyword>
<comment type="pathway">
    <text evidence="3 10">Carbohydrate metabolism; galactose metabolism.</text>
</comment>
<evidence type="ECO:0000256" key="6">
    <source>
        <dbReference type="ARBA" id="ARBA00018569"/>
    </source>
</evidence>
<dbReference type="PANTHER" id="PTHR43725:SF47">
    <property type="entry name" value="UDP-GLUCOSE 4-EPIMERASE"/>
    <property type="match status" value="1"/>
</dbReference>
<dbReference type="Proteomes" id="UP001139474">
    <property type="component" value="Unassembled WGS sequence"/>
</dbReference>
<evidence type="ECO:0000256" key="10">
    <source>
        <dbReference type="RuleBase" id="RU366046"/>
    </source>
</evidence>
<evidence type="ECO:0000259" key="11">
    <source>
        <dbReference type="Pfam" id="PF01370"/>
    </source>
</evidence>
<dbReference type="GO" id="GO:0006012">
    <property type="term" value="P:galactose metabolic process"/>
    <property type="evidence" value="ECO:0007669"/>
    <property type="project" value="UniProtKB-KW"/>
</dbReference>
<comment type="catalytic activity">
    <reaction evidence="1 10">
        <text>UDP-alpha-D-glucose = UDP-alpha-D-galactose</text>
        <dbReference type="Rhea" id="RHEA:22168"/>
        <dbReference type="ChEBI" id="CHEBI:58885"/>
        <dbReference type="ChEBI" id="CHEBI:66914"/>
        <dbReference type="EC" id="5.1.3.2"/>
    </reaction>
</comment>
<evidence type="ECO:0000256" key="9">
    <source>
        <dbReference type="ARBA" id="ARBA00023235"/>
    </source>
</evidence>
<proteinExistence type="inferred from homology"/>
<evidence type="ECO:0000256" key="3">
    <source>
        <dbReference type="ARBA" id="ARBA00004947"/>
    </source>
</evidence>
<evidence type="ECO:0000256" key="2">
    <source>
        <dbReference type="ARBA" id="ARBA00001911"/>
    </source>
</evidence>
<dbReference type="EC" id="5.1.3.2" evidence="5 10"/>
<feature type="domain" description="NAD-dependent epimerase/dehydratase" evidence="11">
    <location>
        <begin position="5"/>
        <end position="264"/>
    </location>
</feature>
<dbReference type="InterPro" id="IPR036291">
    <property type="entry name" value="NAD(P)-bd_dom_sf"/>
</dbReference>
<protein>
    <recommendedName>
        <fullName evidence="6 10">UDP-glucose 4-epimerase</fullName>
        <ecNumber evidence="5 10">5.1.3.2</ecNumber>
    </recommendedName>
</protein>